<name>A0A7W7Q3B3_9PSEU</name>
<evidence type="ECO:0000313" key="2">
    <source>
        <dbReference type="Proteomes" id="UP000520767"/>
    </source>
</evidence>
<reference evidence="1 2" key="1">
    <citation type="submission" date="2020-08" db="EMBL/GenBank/DDBJ databases">
        <title>Genomic Encyclopedia of Type Strains, Phase III (KMG-III): the genomes of soil and plant-associated and newly described type strains.</title>
        <authorList>
            <person name="Whitman W."/>
        </authorList>
    </citation>
    <scope>NUCLEOTIDE SEQUENCE [LARGE SCALE GENOMIC DNA]</scope>
    <source>
        <strain evidence="1 2">CECT 8960</strain>
    </source>
</reference>
<comment type="caution">
    <text evidence="1">The sequence shown here is derived from an EMBL/GenBank/DDBJ whole genome shotgun (WGS) entry which is preliminary data.</text>
</comment>
<dbReference type="EMBL" id="JACHJQ010000002">
    <property type="protein sequence ID" value="MBB4906231.1"/>
    <property type="molecule type" value="Genomic_DNA"/>
</dbReference>
<dbReference type="Proteomes" id="UP000520767">
    <property type="component" value="Unassembled WGS sequence"/>
</dbReference>
<organism evidence="1 2">
    <name type="scientific">Actinophytocola algeriensis</name>
    <dbReference type="NCBI Taxonomy" id="1768010"/>
    <lineage>
        <taxon>Bacteria</taxon>
        <taxon>Bacillati</taxon>
        <taxon>Actinomycetota</taxon>
        <taxon>Actinomycetes</taxon>
        <taxon>Pseudonocardiales</taxon>
        <taxon>Pseudonocardiaceae</taxon>
    </lineage>
</organism>
<evidence type="ECO:0000313" key="1">
    <source>
        <dbReference type="EMBL" id="MBB4906231.1"/>
    </source>
</evidence>
<gene>
    <name evidence="1" type="ORF">FHR82_002448</name>
</gene>
<dbReference type="AlphaFoldDB" id="A0A7W7Q3B3"/>
<dbReference type="RefSeq" id="WP_184810330.1">
    <property type="nucleotide sequence ID" value="NZ_JACHJQ010000002.1"/>
</dbReference>
<protein>
    <submittedName>
        <fullName evidence="1">Uncharacterized protein</fullName>
    </submittedName>
</protein>
<accession>A0A7W7Q3B3</accession>
<keyword evidence="2" id="KW-1185">Reference proteome</keyword>
<sequence>MDTVLADLDADDADPARLDDILRTALAWTAAAGDTCRIAPAVSQVRDARACLSHAETEQARSALLAARDSLQLVPNQRIP</sequence>
<proteinExistence type="predicted"/>